<name>A0A0D5LUS7_MAREN</name>
<protein>
    <submittedName>
        <fullName evidence="6">ABC transporter substrate-binding protein</fullName>
    </submittedName>
</protein>
<evidence type="ECO:0000256" key="2">
    <source>
        <dbReference type="ARBA" id="ARBA00005695"/>
    </source>
</evidence>
<keyword evidence="7" id="KW-1185">Reference proteome</keyword>
<dbReference type="RefSeq" id="WP_045684339.1">
    <property type="nucleotide sequence ID" value="NZ_CP010803.1"/>
</dbReference>
<dbReference type="PIRSF" id="PIRSF002741">
    <property type="entry name" value="MppA"/>
    <property type="match status" value="1"/>
</dbReference>
<dbReference type="PANTHER" id="PTHR30290">
    <property type="entry name" value="PERIPLASMIC BINDING COMPONENT OF ABC TRANSPORTER"/>
    <property type="match status" value="1"/>
</dbReference>
<dbReference type="AlphaFoldDB" id="A0A0D5LUS7"/>
<feature type="signal peptide" evidence="4">
    <location>
        <begin position="1"/>
        <end position="25"/>
    </location>
</feature>
<dbReference type="InterPro" id="IPR030678">
    <property type="entry name" value="Peptide/Ni-bd"/>
</dbReference>
<dbReference type="EMBL" id="CP010803">
    <property type="protein sequence ID" value="AJY47725.1"/>
    <property type="molecule type" value="Genomic_DNA"/>
</dbReference>
<accession>A0A0D5LUS7</accession>
<dbReference type="Gene3D" id="3.10.105.10">
    <property type="entry name" value="Dipeptide-binding Protein, Domain 3"/>
    <property type="match status" value="1"/>
</dbReference>
<dbReference type="Gene3D" id="3.40.190.10">
    <property type="entry name" value="Periplasmic binding protein-like II"/>
    <property type="match status" value="1"/>
</dbReference>
<dbReference type="InterPro" id="IPR000914">
    <property type="entry name" value="SBP_5_dom"/>
</dbReference>
<dbReference type="InterPro" id="IPR023765">
    <property type="entry name" value="SBP_5_CS"/>
</dbReference>
<sequence>MTRHFSTVLATALFGALLCATGTIAAPRTDAVIGMSIEPTGLDPTAAAPVAIGQVVWKNLFEGLVTIDENGKIAPALASDWAVSDDGLTYTFNLREGVSFQNGEPFNATTAKFTLERIIADDSVNPQKALYSAIESVAAPDEKTLVLTLSHPSYDLLYWLGFPAAVMVEPNSIADEATHPVGTGPFQFEAWKKGNEVTLSAFDGYWGDKPKLDKLTFRFIADPQAQAAALASGGVDAMPEFGAPELVNQFEDKAGFDVVIGSTGMEVVAGMNSTRETFSDKRVRQALMMAIDRQAIVDATNSGYGTPIGSHFSPSDAGYEDLTGVLPYDPAKAKALLAEAGYPNGFSFTMKVPNRAYAERAAEIMQAYFIQIGVTATIESSEFPATWIKDVFKDTNYDMTIIGHAEPLDIGIYARHPYYFNYDNPDFDAAMTAIADATSPDERLEGYRKAQEILAEDVPALFLYAWPKIGIWNAGLKGLWTNEPVPSNDMTEAYWSN</sequence>
<dbReference type="GO" id="GO:0015833">
    <property type="term" value="P:peptide transport"/>
    <property type="evidence" value="ECO:0007669"/>
    <property type="project" value="TreeGrafter"/>
</dbReference>
<evidence type="ECO:0000256" key="3">
    <source>
        <dbReference type="ARBA" id="ARBA00022729"/>
    </source>
</evidence>
<dbReference type="CDD" id="cd08494">
    <property type="entry name" value="PBP2_NikA_DppA_OppA_like_6"/>
    <property type="match status" value="1"/>
</dbReference>
<dbReference type="Pfam" id="PF00496">
    <property type="entry name" value="SBP_bac_5"/>
    <property type="match status" value="1"/>
</dbReference>
<organism evidence="6 7">
    <name type="scientific">Martelella endophytica</name>
    <dbReference type="NCBI Taxonomy" id="1486262"/>
    <lineage>
        <taxon>Bacteria</taxon>
        <taxon>Pseudomonadati</taxon>
        <taxon>Pseudomonadota</taxon>
        <taxon>Alphaproteobacteria</taxon>
        <taxon>Hyphomicrobiales</taxon>
        <taxon>Aurantimonadaceae</taxon>
        <taxon>Martelella</taxon>
    </lineage>
</organism>
<dbReference type="PATRIC" id="fig|1486262.3.peg.4522"/>
<dbReference type="Proteomes" id="UP000032611">
    <property type="component" value="Chromosome"/>
</dbReference>
<dbReference type="STRING" id="1486262.TM49_21885"/>
<dbReference type="Gene3D" id="3.90.76.10">
    <property type="entry name" value="Dipeptide-binding Protein, Domain 1"/>
    <property type="match status" value="1"/>
</dbReference>
<dbReference type="InterPro" id="IPR039424">
    <property type="entry name" value="SBP_5"/>
</dbReference>
<dbReference type="HOGENOM" id="CLU_017028_7_3_5"/>
<evidence type="ECO:0000256" key="1">
    <source>
        <dbReference type="ARBA" id="ARBA00004418"/>
    </source>
</evidence>
<gene>
    <name evidence="6" type="ORF">TM49_21885</name>
</gene>
<dbReference type="PANTHER" id="PTHR30290:SF38">
    <property type="entry name" value="D,D-DIPEPTIDE-BINDING PERIPLASMIC PROTEIN DDPA-RELATED"/>
    <property type="match status" value="1"/>
</dbReference>
<reference evidence="6 7" key="1">
    <citation type="journal article" date="2015" name="Genome Announc.">
        <title>Complete genome sequence of Martelella endophytica YC6887, which has antifungal activity associated with a halophyte.</title>
        <authorList>
            <person name="Khan A."/>
            <person name="Khan H."/>
            <person name="Chung E.J."/>
            <person name="Hossain M.T."/>
            <person name="Chung Y.R."/>
        </authorList>
    </citation>
    <scope>NUCLEOTIDE SEQUENCE [LARGE SCALE GENOMIC DNA]</scope>
    <source>
        <strain evidence="6">YC6887</strain>
    </source>
</reference>
<proteinExistence type="inferred from homology"/>
<evidence type="ECO:0000259" key="5">
    <source>
        <dbReference type="Pfam" id="PF00496"/>
    </source>
</evidence>
<dbReference type="KEGG" id="mey:TM49_21885"/>
<evidence type="ECO:0000256" key="4">
    <source>
        <dbReference type="SAM" id="SignalP"/>
    </source>
</evidence>
<comment type="subcellular location">
    <subcellularLocation>
        <location evidence="1">Periplasm</location>
    </subcellularLocation>
</comment>
<evidence type="ECO:0000313" key="6">
    <source>
        <dbReference type="EMBL" id="AJY47725.1"/>
    </source>
</evidence>
<dbReference type="GO" id="GO:1904680">
    <property type="term" value="F:peptide transmembrane transporter activity"/>
    <property type="evidence" value="ECO:0007669"/>
    <property type="project" value="TreeGrafter"/>
</dbReference>
<dbReference type="GO" id="GO:0030288">
    <property type="term" value="C:outer membrane-bounded periplasmic space"/>
    <property type="evidence" value="ECO:0007669"/>
    <property type="project" value="UniProtKB-ARBA"/>
</dbReference>
<comment type="similarity">
    <text evidence="2">Belongs to the bacterial solute-binding protein 5 family.</text>
</comment>
<evidence type="ECO:0000313" key="7">
    <source>
        <dbReference type="Proteomes" id="UP000032611"/>
    </source>
</evidence>
<feature type="chain" id="PRO_5002295501" evidence="4">
    <location>
        <begin position="26"/>
        <end position="497"/>
    </location>
</feature>
<dbReference type="SUPFAM" id="SSF53850">
    <property type="entry name" value="Periplasmic binding protein-like II"/>
    <property type="match status" value="1"/>
</dbReference>
<dbReference type="PROSITE" id="PS01040">
    <property type="entry name" value="SBP_BACTERIAL_5"/>
    <property type="match status" value="1"/>
</dbReference>
<dbReference type="OrthoDB" id="8144963at2"/>
<dbReference type="GO" id="GO:0043190">
    <property type="term" value="C:ATP-binding cassette (ABC) transporter complex"/>
    <property type="evidence" value="ECO:0007669"/>
    <property type="project" value="InterPro"/>
</dbReference>
<feature type="domain" description="Solute-binding protein family 5" evidence="5">
    <location>
        <begin position="72"/>
        <end position="404"/>
    </location>
</feature>
<keyword evidence="3 4" id="KW-0732">Signal</keyword>